<protein>
    <submittedName>
        <fullName evidence="5">MBL fold metallo-hydrolase</fullName>
    </submittedName>
</protein>
<dbReference type="SMART" id="SM01027">
    <property type="entry name" value="Beta-Casp"/>
    <property type="match status" value="1"/>
</dbReference>
<dbReference type="CDD" id="cd16295">
    <property type="entry name" value="TTHA0252-CPSF-like_MBL-fold"/>
    <property type="match status" value="1"/>
</dbReference>
<dbReference type="SUPFAM" id="SSF56281">
    <property type="entry name" value="Metallo-hydrolase/oxidoreductase"/>
    <property type="match status" value="1"/>
</dbReference>
<feature type="domain" description="Beta-Casp" evidence="4">
    <location>
        <begin position="236"/>
        <end position="360"/>
    </location>
</feature>
<reference evidence="5" key="1">
    <citation type="journal article" date="2021" name="PeerJ">
        <title>Extensive microbial diversity within the chicken gut microbiome revealed by metagenomics and culture.</title>
        <authorList>
            <person name="Gilroy R."/>
            <person name="Ravi A."/>
            <person name="Getino M."/>
            <person name="Pursley I."/>
            <person name="Horton D.L."/>
            <person name="Alikhan N.F."/>
            <person name="Baker D."/>
            <person name="Gharbi K."/>
            <person name="Hall N."/>
            <person name="Watson M."/>
            <person name="Adriaenssens E.M."/>
            <person name="Foster-Nyarko E."/>
            <person name="Jarju S."/>
            <person name="Secka A."/>
            <person name="Antonio M."/>
            <person name="Oren A."/>
            <person name="Chaudhuri R.R."/>
            <person name="La Ragione R."/>
            <person name="Hildebrand F."/>
            <person name="Pallen M.J."/>
        </authorList>
    </citation>
    <scope>NUCLEOTIDE SEQUENCE</scope>
    <source>
        <strain evidence="5">ChiW19-954</strain>
    </source>
</reference>
<dbReference type="InterPro" id="IPR011108">
    <property type="entry name" value="RMMBL"/>
</dbReference>
<evidence type="ECO:0000313" key="5">
    <source>
        <dbReference type="EMBL" id="HJC34304.1"/>
    </source>
</evidence>
<dbReference type="Pfam" id="PF16661">
    <property type="entry name" value="Lactamase_B_6"/>
    <property type="match status" value="1"/>
</dbReference>
<feature type="compositionally biased region" description="Basic and acidic residues" evidence="2">
    <location>
        <begin position="376"/>
        <end position="388"/>
    </location>
</feature>
<dbReference type="AlphaFoldDB" id="A0A9D2SU07"/>
<dbReference type="InterPro" id="IPR022712">
    <property type="entry name" value="Beta_Casp"/>
</dbReference>
<dbReference type="PANTHER" id="PTHR11203:SF37">
    <property type="entry name" value="INTEGRATOR COMPLEX SUBUNIT 11"/>
    <property type="match status" value="1"/>
</dbReference>
<organism evidence="5 6">
    <name type="scientific">Candidatus Mediterraneibacter faecipullorum</name>
    <dbReference type="NCBI Taxonomy" id="2838670"/>
    <lineage>
        <taxon>Bacteria</taxon>
        <taxon>Bacillati</taxon>
        <taxon>Bacillota</taxon>
        <taxon>Clostridia</taxon>
        <taxon>Lachnospirales</taxon>
        <taxon>Lachnospiraceae</taxon>
        <taxon>Mediterraneibacter</taxon>
    </lineage>
</organism>
<dbReference type="InterPro" id="IPR001279">
    <property type="entry name" value="Metallo-B-lactamas"/>
</dbReference>
<evidence type="ECO:0000313" key="6">
    <source>
        <dbReference type="Proteomes" id="UP000823890"/>
    </source>
</evidence>
<gene>
    <name evidence="5" type="ORF">H9758_06880</name>
</gene>
<evidence type="ECO:0000259" key="4">
    <source>
        <dbReference type="SMART" id="SM01027"/>
    </source>
</evidence>
<evidence type="ECO:0000256" key="2">
    <source>
        <dbReference type="SAM" id="MobiDB-lite"/>
    </source>
</evidence>
<dbReference type="Gene3D" id="3.60.15.10">
    <property type="entry name" value="Ribonuclease Z/Hydroxyacylglutathione hydrolase-like"/>
    <property type="match status" value="1"/>
</dbReference>
<dbReference type="PANTHER" id="PTHR11203">
    <property type="entry name" value="CLEAVAGE AND POLYADENYLATION SPECIFICITY FACTOR FAMILY MEMBER"/>
    <property type="match status" value="1"/>
</dbReference>
<dbReference type="Pfam" id="PF10996">
    <property type="entry name" value="Beta-Casp"/>
    <property type="match status" value="1"/>
</dbReference>
<dbReference type="Gene3D" id="3.40.50.10890">
    <property type="match status" value="1"/>
</dbReference>
<accession>A0A9D2SU07</accession>
<proteinExistence type="predicted"/>
<dbReference type="Pfam" id="PF07521">
    <property type="entry name" value="RMMBL"/>
    <property type="match status" value="1"/>
</dbReference>
<dbReference type="InterPro" id="IPR036866">
    <property type="entry name" value="RibonucZ/Hydroxyglut_hydro"/>
</dbReference>
<evidence type="ECO:0000256" key="1">
    <source>
        <dbReference type="ARBA" id="ARBA00022801"/>
    </source>
</evidence>
<dbReference type="GO" id="GO:0016787">
    <property type="term" value="F:hydrolase activity"/>
    <property type="evidence" value="ECO:0007669"/>
    <property type="project" value="UniProtKB-KW"/>
</dbReference>
<comment type="caution">
    <text evidence="5">The sequence shown here is derived from an EMBL/GenBank/DDBJ whole genome shotgun (WGS) entry which is preliminary data.</text>
</comment>
<keyword evidence="1" id="KW-0378">Hydrolase</keyword>
<dbReference type="EMBL" id="DWWO01000087">
    <property type="protein sequence ID" value="HJC34304.1"/>
    <property type="molecule type" value="Genomic_DNA"/>
</dbReference>
<reference evidence="5" key="2">
    <citation type="submission" date="2021-04" db="EMBL/GenBank/DDBJ databases">
        <authorList>
            <person name="Gilroy R."/>
        </authorList>
    </citation>
    <scope>NUCLEOTIDE SEQUENCE</scope>
    <source>
        <strain evidence="5">ChiW19-954</strain>
    </source>
</reference>
<sequence>MKLHFLGGAMEIGGSCIYMELSGKRILMDCGIRQSGSKDPIPDFATIQSQGGLDAILISHAHMDHIGTLPIISKAYPNARIYMTAMTADLTRVLLYDSLKIMKNREDEIPHYTEKDVLSMLDRITPVRYQTPMRIFDGFTVTFYPAGHIAGAACIYITSEEGSVFYSGDFSSFSQRTIEGIRIPKLRPDVSIVETTYGNRLHSNRQTEERRLVSLVNECIAAGQKILIPCFALGRAQEVLLILRTALQNGEIPAVPVFVDGMVRDINTMYTRNPTYLKNALARRIIKGNEPFYTKEIQAVAPNQKRDELLTSKDPVIIVSSSGMLTGGPSTQYARQLVSSENACIIITGYQDEESPGRQLLSLLTPSSGSGGEASPEEHADNPERRITLDGTSYPVRCRIEQVGLSAHGDKSEITALLERLSSRRIFLVHGNTDVIHEIGSEVASEDFRRQVYLPECGMEYNLTIRTKRKQLSFVPAFTMQKAAPFTADDGKLLWDYWQDHYPGKHFPVSQIAYIWYGRRITEEPVLQEMQDTLMTSPYFSQNTRQMYLFEANTEEDVEQALMPKEPTIQDIENLAKKVFAGYAYRKLGYHTDTKELILSFDYPDSQHMEQFDQNAEQFFQETGWAAKISPSMNHNAAGSLLHTLFADRLLKTSYYLDRKCYAVTLSSASDTDQEAAASFLRETGWQLTINGNLYPGGTDSGSDPLADGDQTDKNTNEYADMEFIPSRAEAEPIEQNLALSCIDHEFSSAAFLPEKKSLKQDQRGRYIELSFISPAAGMKVRDAIQRAADQTGWRIRIADKVNQNALMQNICSLCSEHGVALKKNPSYMPLTRSLVLKVSSDTDSQVLSLIREEFQKRTCCSFEYTKEC</sequence>
<dbReference type="Proteomes" id="UP000823890">
    <property type="component" value="Unassembled WGS sequence"/>
</dbReference>
<name>A0A9D2SU07_9FIRM</name>
<dbReference type="GO" id="GO:0004521">
    <property type="term" value="F:RNA endonuclease activity"/>
    <property type="evidence" value="ECO:0007669"/>
    <property type="project" value="TreeGrafter"/>
</dbReference>
<dbReference type="SMART" id="SM00849">
    <property type="entry name" value="Lactamase_B"/>
    <property type="match status" value="1"/>
</dbReference>
<dbReference type="InterPro" id="IPR050698">
    <property type="entry name" value="MBL"/>
</dbReference>
<feature type="region of interest" description="Disordered" evidence="2">
    <location>
        <begin position="364"/>
        <end position="388"/>
    </location>
</feature>
<evidence type="ECO:0000259" key="3">
    <source>
        <dbReference type="SMART" id="SM00849"/>
    </source>
</evidence>
<feature type="domain" description="Metallo-beta-lactamase" evidence="3">
    <location>
        <begin position="13"/>
        <end position="224"/>
    </location>
</feature>